<protein>
    <recommendedName>
        <fullName evidence="4">DUF465 domain-containing protein</fullName>
    </recommendedName>
</protein>
<comment type="caution">
    <text evidence="2">The sequence shown here is derived from an EMBL/GenBank/DDBJ whole genome shotgun (WGS) entry which is preliminary data.</text>
</comment>
<dbReference type="Pfam" id="PF04325">
    <property type="entry name" value="DUF465"/>
    <property type="match status" value="1"/>
</dbReference>
<feature type="compositionally biased region" description="Basic and acidic residues" evidence="1">
    <location>
        <begin position="1"/>
        <end position="10"/>
    </location>
</feature>
<dbReference type="EMBL" id="AMGO01000036">
    <property type="protein sequence ID" value="EKE44123.1"/>
    <property type="molecule type" value="Genomic_DNA"/>
</dbReference>
<dbReference type="InterPro" id="IPR007420">
    <property type="entry name" value="DUF465"/>
</dbReference>
<gene>
    <name evidence="2" type="ORF">OCGS_1639</name>
</gene>
<evidence type="ECO:0000313" key="2">
    <source>
        <dbReference type="EMBL" id="EKE44123.1"/>
    </source>
</evidence>
<dbReference type="InterPro" id="IPR038444">
    <property type="entry name" value="DUF465_sf"/>
</dbReference>
<sequence length="54" mass="6324">MSLDAHVSELRKKHQNLSDMVEDAQRSPGTDALRITELKREKLRLKEQIDRLSH</sequence>
<dbReference type="AlphaFoldDB" id="K2H986"/>
<dbReference type="eggNOG" id="COG5570">
    <property type="taxonomic scope" value="Bacteria"/>
</dbReference>
<dbReference type="RefSeq" id="WP_007426791.1">
    <property type="nucleotide sequence ID" value="NZ_AMGO01000036.1"/>
</dbReference>
<dbReference type="OrthoDB" id="7362854at2"/>
<dbReference type="Gene3D" id="6.10.280.50">
    <property type="match status" value="1"/>
</dbReference>
<dbReference type="STRING" id="1231392.OCGS_1639"/>
<accession>K2H986</accession>
<reference evidence="2 3" key="1">
    <citation type="journal article" date="2012" name="J. Bacteriol.">
        <title>Draft Genome Sequence of Oceaniovalibus guishaninsula JLT2003T.</title>
        <authorList>
            <person name="Tang K."/>
            <person name="Liu K."/>
            <person name="Jiao N."/>
        </authorList>
    </citation>
    <scope>NUCLEOTIDE SEQUENCE [LARGE SCALE GENOMIC DNA]</scope>
    <source>
        <strain evidence="2 3">JLT2003</strain>
    </source>
</reference>
<feature type="region of interest" description="Disordered" evidence="1">
    <location>
        <begin position="1"/>
        <end position="29"/>
    </location>
</feature>
<proteinExistence type="predicted"/>
<evidence type="ECO:0000256" key="1">
    <source>
        <dbReference type="SAM" id="MobiDB-lite"/>
    </source>
</evidence>
<dbReference type="PATRIC" id="fig|1231392.3.peg.1645"/>
<evidence type="ECO:0000313" key="3">
    <source>
        <dbReference type="Proteomes" id="UP000006765"/>
    </source>
</evidence>
<keyword evidence="3" id="KW-1185">Reference proteome</keyword>
<organism evidence="2 3">
    <name type="scientific">Oceaniovalibus guishaninsula JLT2003</name>
    <dbReference type="NCBI Taxonomy" id="1231392"/>
    <lineage>
        <taxon>Bacteria</taxon>
        <taxon>Pseudomonadati</taxon>
        <taxon>Pseudomonadota</taxon>
        <taxon>Alphaproteobacteria</taxon>
        <taxon>Rhodobacterales</taxon>
        <taxon>Roseobacteraceae</taxon>
        <taxon>Oceaniovalibus</taxon>
    </lineage>
</organism>
<evidence type="ECO:0008006" key="4">
    <source>
        <dbReference type="Google" id="ProtNLM"/>
    </source>
</evidence>
<name>K2H986_9RHOB</name>
<dbReference type="Proteomes" id="UP000006765">
    <property type="component" value="Unassembled WGS sequence"/>
</dbReference>